<dbReference type="PANTHER" id="PTHR47987">
    <property type="entry name" value="OS08G0249100 PROTEIN"/>
    <property type="match status" value="1"/>
</dbReference>
<reference evidence="1 2" key="1">
    <citation type="journal article" date="2024" name="Plant J.">
        <title>Genome sequences and population genomics reveal climatic adaptation and genomic divergence between two closely related sweetgum species.</title>
        <authorList>
            <person name="Xu W.Q."/>
            <person name="Ren C.Q."/>
            <person name="Zhang X.Y."/>
            <person name="Comes H.P."/>
            <person name="Liu X.H."/>
            <person name="Li Y.G."/>
            <person name="Kettle C.J."/>
            <person name="Jalonen R."/>
            <person name="Gaisberger H."/>
            <person name="Ma Y.Z."/>
            <person name="Qiu Y.X."/>
        </authorList>
    </citation>
    <scope>NUCLEOTIDE SEQUENCE [LARGE SCALE GENOMIC DNA]</scope>
    <source>
        <strain evidence="1">Hangzhou</strain>
    </source>
</reference>
<proteinExistence type="predicted"/>
<dbReference type="Proteomes" id="UP001415857">
    <property type="component" value="Unassembled WGS sequence"/>
</dbReference>
<sequence length="113" mass="12879">MNLLQAKPLLTNNSISELVDPSLVDDYDSEQMNRVALIASLCIHQSSIRRPQMSQACVVQILRGIEGSLKLVKQFQKPVLQRTYSEELQDAEEYNSTKYLNDMNRHMQIALGL</sequence>
<keyword evidence="2" id="KW-1185">Reference proteome</keyword>
<evidence type="ECO:0000313" key="2">
    <source>
        <dbReference type="Proteomes" id="UP001415857"/>
    </source>
</evidence>
<accession>A0AAP0S1K0</accession>
<comment type="caution">
    <text evidence="1">The sequence shown here is derived from an EMBL/GenBank/DDBJ whole genome shotgun (WGS) entry which is preliminary data.</text>
</comment>
<gene>
    <name evidence="1" type="ORF">L1049_016550</name>
</gene>
<dbReference type="EMBL" id="JBBPBK010000003">
    <property type="protein sequence ID" value="KAK9288103.1"/>
    <property type="molecule type" value="Genomic_DNA"/>
</dbReference>
<dbReference type="AlphaFoldDB" id="A0AAP0S1K0"/>
<dbReference type="PANTHER" id="PTHR47987:SF13">
    <property type="entry name" value="RECEPTOR-LIKE CYTOSOLIC SERINE_THREONINE-PROTEIN KINASE RBK2"/>
    <property type="match status" value="1"/>
</dbReference>
<dbReference type="InterPro" id="IPR046958">
    <property type="entry name" value="RBK1/2/STUNTED"/>
</dbReference>
<name>A0AAP0S1K0_LIQFO</name>
<organism evidence="1 2">
    <name type="scientific">Liquidambar formosana</name>
    <name type="common">Formosan gum</name>
    <dbReference type="NCBI Taxonomy" id="63359"/>
    <lineage>
        <taxon>Eukaryota</taxon>
        <taxon>Viridiplantae</taxon>
        <taxon>Streptophyta</taxon>
        <taxon>Embryophyta</taxon>
        <taxon>Tracheophyta</taxon>
        <taxon>Spermatophyta</taxon>
        <taxon>Magnoliopsida</taxon>
        <taxon>eudicotyledons</taxon>
        <taxon>Gunneridae</taxon>
        <taxon>Pentapetalae</taxon>
        <taxon>Saxifragales</taxon>
        <taxon>Altingiaceae</taxon>
        <taxon>Liquidambar</taxon>
    </lineage>
</organism>
<evidence type="ECO:0000313" key="1">
    <source>
        <dbReference type="EMBL" id="KAK9288103.1"/>
    </source>
</evidence>
<dbReference type="Gene3D" id="1.10.510.10">
    <property type="entry name" value="Transferase(Phosphotransferase) domain 1"/>
    <property type="match status" value="1"/>
</dbReference>
<protein>
    <submittedName>
        <fullName evidence="1">Uncharacterized protein</fullName>
    </submittedName>
</protein>